<name>A0ACC3SGH5_9PEZI</name>
<protein>
    <submittedName>
        <fullName evidence="1">Enhancer of polycomb-like protein 1</fullName>
    </submittedName>
</protein>
<organism evidence="1 2">
    <name type="scientific">Zalaria obscura</name>
    <dbReference type="NCBI Taxonomy" id="2024903"/>
    <lineage>
        <taxon>Eukaryota</taxon>
        <taxon>Fungi</taxon>
        <taxon>Dikarya</taxon>
        <taxon>Ascomycota</taxon>
        <taxon>Pezizomycotina</taxon>
        <taxon>Dothideomycetes</taxon>
        <taxon>Dothideomycetidae</taxon>
        <taxon>Dothideales</taxon>
        <taxon>Zalariaceae</taxon>
        <taxon>Zalaria</taxon>
    </lineage>
</organism>
<dbReference type="EMBL" id="JAMKPW020000011">
    <property type="protein sequence ID" value="KAK8213347.1"/>
    <property type="molecule type" value="Genomic_DNA"/>
</dbReference>
<dbReference type="Proteomes" id="UP001320706">
    <property type="component" value="Unassembled WGS sequence"/>
</dbReference>
<sequence length="580" mass="65551">MTARATGARFRQRKLSTKQSLRVVREDEVPDLITVDDDPSRHVPRVETGVEKAEETEHHLQAVISASAAAAVGGKVAQIYIPTPEARSSSIKYDDLYPRHFSAPQTYIRFSSTVEDCIGPPYCMDEDDSIFLSKLNQKGKDGEAKCSEDLFEEVMSFFEETAATRQPFAAVDNPPVLSFEEIESAYDDTISLQARKWAKEIYEHWADRRAQRGNRSLMPDLRFETGQDTDDADPYVCFRRREVRQARKTRGRDAQIAEKIKKLRRELEEARQLVHSVKRREIMYKERLEVERKIFEQRSELKRVKIEQGIKGDKGDDEELLVNQRPAPKVKKDAPQRPATLRLSTSRTEGRAPENDLTYLSDIQEETAAAIQKSIEEKIAQHRKWNKGFVDNTWGPITPPMEPRDSMSGLLPVLQEHMLPTPPASVHSEPSADDMKDVEMKDANLPTPVSAQEQPLRTMFRFTSPPPDSFPQSRPAFRRRYGRGGRLHIEERKRKAGPVVQTGGVVYDSDDDSDGEPAIFPVDYYDNLSMSYRAASLQSRSRIDVEQAARRTAVGGDVAMTNGQSTAGQLQQAQASQGGS</sequence>
<evidence type="ECO:0000313" key="2">
    <source>
        <dbReference type="Proteomes" id="UP001320706"/>
    </source>
</evidence>
<accession>A0ACC3SGH5</accession>
<evidence type="ECO:0000313" key="1">
    <source>
        <dbReference type="EMBL" id="KAK8213347.1"/>
    </source>
</evidence>
<comment type="caution">
    <text evidence="1">The sequence shown here is derived from an EMBL/GenBank/DDBJ whole genome shotgun (WGS) entry which is preliminary data.</text>
</comment>
<reference evidence="1" key="1">
    <citation type="submission" date="2024-02" db="EMBL/GenBank/DDBJ databases">
        <title>Metagenome Assembled Genome of Zalaria obscura JY119.</title>
        <authorList>
            <person name="Vighnesh L."/>
            <person name="Jagadeeshwari U."/>
            <person name="Venkata Ramana C."/>
            <person name="Sasikala C."/>
        </authorList>
    </citation>
    <scope>NUCLEOTIDE SEQUENCE</scope>
    <source>
        <strain evidence="1">JY119</strain>
    </source>
</reference>
<keyword evidence="2" id="KW-1185">Reference proteome</keyword>
<proteinExistence type="predicted"/>
<gene>
    <name evidence="1" type="primary">EPL1</name>
    <name evidence="1" type="ORF">M8818_002646</name>
</gene>